<dbReference type="GO" id="GO:0006310">
    <property type="term" value="P:DNA recombination"/>
    <property type="evidence" value="ECO:0007669"/>
    <property type="project" value="UniProtKB-KW"/>
</dbReference>
<comment type="similarity">
    <text evidence="2">Belongs to the prokaryotic Ku family.</text>
</comment>
<dbReference type="PIRSF" id="PIRSF006493">
    <property type="entry name" value="Prok_Ku"/>
    <property type="match status" value="1"/>
</dbReference>
<dbReference type="Proteomes" id="UP000664073">
    <property type="component" value="Unassembled WGS sequence"/>
</dbReference>
<comment type="function">
    <text evidence="2">With LigD forms a non-homologous end joining (NHEJ) DNA repair enzyme, which repairs dsDNA breaks with reduced fidelity. Binds linear dsDNA with 5'- and 3'- overhangs but not closed circular dsDNA nor ssDNA. Recruits and stimulates the ligase activity of LigD.</text>
</comment>
<keyword evidence="1 2" id="KW-0238">DNA-binding</keyword>
<keyword evidence="6" id="KW-1185">Reference proteome</keyword>
<evidence type="ECO:0000256" key="2">
    <source>
        <dbReference type="HAMAP-Rule" id="MF_01875"/>
    </source>
</evidence>
<proteinExistence type="inferred from homology"/>
<sequence>MAVRANWKGAITIGDMTCPVALYMAVAPPGRIALHVINRATGHRVQRHFIDSETGEDVAPGDQVKGYETPKGELVLLERADIAAATPESDKTLRVSAFVRCADIDELYLDRPYYLMPAAPDAAGLFRAIHDSLAAEQVAAVAQAVLFRRVRTLLVRAYQGTLVATTLNYDYQLRPAQEAFSTIPDHALPRDMLELAERIIAMKRGTFDPATFEDRYEAALAALVQAKSEGKPLPKPHPLPAANVIPLFEALRESAAMADKGAPTPRGSARKGGAKGATGPATNTPSRAGAPRGRRKAG</sequence>
<dbReference type="InterPro" id="IPR016194">
    <property type="entry name" value="SPOC-like_C_dom_sf"/>
</dbReference>
<comment type="caution">
    <text evidence="5">The sequence shown here is derived from an EMBL/GenBank/DDBJ whole genome shotgun (WGS) entry which is preliminary data.</text>
</comment>
<keyword evidence="2" id="KW-0234">DNA repair</keyword>
<dbReference type="GO" id="GO:0003690">
    <property type="term" value="F:double-stranded DNA binding"/>
    <property type="evidence" value="ECO:0007669"/>
    <property type="project" value="UniProtKB-UniRule"/>
</dbReference>
<comment type="subunit">
    <text evidence="2">Homodimer. Interacts with LigD.</text>
</comment>
<dbReference type="PANTHER" id="PTHR41251">
    <property type="entry name" value="NON-HOMOLOGOUS END JOINING PROTEIN KU"/>
    <property type="match status" value="1"/>
</dbReference>
<evidence type="ECO:0000256" key="1">
    <source>
        <dbReference type="ARBA" id="ARBA00023125"/>
    </source>
</evidence>
<dbReference type="InterPro" id="IPR009187">
    <property type="entry name" value="Prok_Ku"/>
</dbReference>
<dbReference type="RefSeq" id="WP_207845812.1">
    <property type="nucleotide sequence ID" value="NZ_JAFVMH010000003.1"/>
</dbReference>
<gene>
    <name evidence="2" type="primary">ku</name>
    <name evidence="5" type="ORF">J2D77_08290</name>
</gene>
<dbReference type="PANTHER" id="PTHR41251:SF1">
    <property type="entry name" value="NON-HOMOLOGOUS END JOINING PROTEIN KU"/>
    <property type="match status" value="1"/>
</dbReference>
<dbReference type="Pfam" id="PF02735">
    <property type="entry name" value="Ku"/>
    <property type="match status" value="1"/>
</dbReference>
<evidence type="ECO:0000259" key="4">
    <source>
        <dbReference type="SMART" id="SM00559"/>
    </source>
</evidence>
<evidence type="ECO:0000256" key="3">
    <source>
        <dbReference type="SAM" id="MobiDB-lite"/>
    </source>
</evidence>
<dbReference type="AlphaFoldDB" id="A0A939HP68"/>
<organism evidence="5 6">
    <name type="scientific">Acetobacter garciniae</name>
    <dbReference type="NCBI Taxonomy" id="2817435"/>
    <lineage>
        <taxon>Bacteria</taxon>
        <taxon>Pseudomonadati</taxon>
        <taxon>Pseudomonadota</taxon>
        <taxon>Alphaproteobacteria</taxon>
        <taxon>Acetobacterales</taxon>
        <taxon>Acetobacteraceae</taxon>
        <taxon>Acetobacter</taxon>
    </lineage>
</organism>
<feature type="compositionally biased region" description="Low complexity" evidence="3">
    <location>
        <begin position="277"/>
        <end position="291"/>
    </location>
</feature>
<keyword evidence="2" id="KW-0233">DNA recombination</keyword>
<dbReference type="SUPFAM" id="SSF100939">
    <property type="entry name" value="SPOC domain-like"/>
    <property type="match status" value="1"/>
</dbReference>
<dbReference type="Gene3D" id="2.40.290.10">
    <property type="match status" value="1"/>
</dbReference>
<dbReference type="SMART" id="SM00559">
    <property type="entry name" value="Ku78"/>
    <property type="match status" value="1"/>
</dbReference>
<name>A0A939HP68_9PROT</name>
<protein>
    <recommendedName>
        <fullName evidence="2">Non-homologous end joining protein Ku</fullName>
    </recommendedName>
</protein>
<dbReference type="GO" id="GO:0006303">
    <property type="term" value="P:double-strand break repair via nonhomologous end joining"/>
    <property type="evidence" value="ECO:0007669"/>
    <property type="project" value="UniProtKB-UniRule"/>
</dbReference>
<reference evidence="5" key="1">
    <citation type="submission" date="2021-03" db="EMBL/GenBank/DDBJ databases">
        <title>The complete genome sequence of Acetobacter sp. TBRC 12339.</title>
        <authorList>
            <person name="Charoenyingcharoen P."/>
            <person name="Yukphan P."/>
        </authorList>
    </citation>
    <scope>NUCLEOTIDE SEQUENCE</scope>
    <source>
        <strain evidence="5">TBRC 12339</strain>
    </source>
</reference>
<evidence type="ECO:0000313" key="6">
    <source>
        <dbReference type="Proteomes" id="UP000664073"/>
    </source>
</evidence>
<accession>A0A939HP68</accession>
<feature type="region of interest" description="Disordered" evidence="3">
    <location>
        <begin position="256"/>
        <end position="298"/>
    </location>
</feature>
<dbReference type="EMBL" id="JAFVMH010000003">
    <property type="protein sequence ID" value="MBO1325147.1"/>
    <property type="molecule type" value="Genomic_DNA"/>
</dbReference>
<dbReference type="InterPro" id="IPR006164">
    <property type="entry name" value="DNA_bd_Ku70/Ku80"/>
</dbReference>
<keyword evidence="2" id="KW-0227">DNA damage</keyword>
<dbReference type="HAMAP" id="MF_01875">
    <property type="entry name" value="Prokaryotic_Ku"/>
    <property type="match status" value="1"/>
</dbReference>
<evidence type="ECO:0000313" key="5">
    <source>
        <dbReference type="EMBL" id="MBO1325147.1"/>
    </source>
</evidence>
<feature type="domain" description="Ku" evidence="4">
    <location>
        <begin position="55"/>
        <end position="185"/>
    </location>
</feature>
<dbReference type="NCBIfam" id="TIGR02772">
    <property type="entry name" value="Ku_bact"/>
    <property type="match status" value="1"/>
</dbReference>